<dbReference type="SUPFAM" id="SSF81324">
    <property type="entry name" value="Voltage-gated potassium channels"/>
    <property type="match status" value="1"/>
</dbReference>
<proteinExistence type="predicted"/>
<dbReference type="InParanoid" id="C8XF04"/>
<dbReference type="EMBL" id="CP001737">
    <property type="protein sequence ID" value="ACV77890.1"/>
    <property type="molecule type" value="Genomic_DNA"/>
</dbReference>
<evidence type="ECO:0000313" key="3">
    <source>
        <dbReference type="EMBL" id="ACV77890.1"/>
    </source>
</evidence>
<feature type="domain" description="Potassium channel" evidence="2">
    <location>
        <begin position="77"/>
        <end position="158"/>
    </location>
</feature>
<sequence>MVKPALWMGLRLAVSIVALLWVYYTIPVKDSADGDSDLPWLLLELLIFGAIVGVQVPLISRARYPVLRGLESLALTVLLFLLIFARVYLSNSASDPAVFTQVLDKDTALYFTTTVFATVGFGDIVAASNPMKLLVTLQMLLNLVVFGLVIRVITSAAQRGMARKKKDQN</sequence>
<reference evidence="4" key="1">
    <citation type="submission" date="2009-09" db="EMBL/GenBank/DDBJ databases">
        <title>The complete genome of Nakamurella multipartita DSM 44233.</title>
        <authorList>
            <consortium name="US DOE Joint Genome Institute (JGI-PGF)"/>
            <person name="Lucas S."/>
            <person name="Copeland A."/>
            <person name="Lapidus A."/>
            <person name="Glavina del Rio T."/>
            <person name="Dalin E."/>
            <person name="Tice H."/>
            <person name="Bruce D."/>
            <person name="Goodwin L."/>
            <person name="Pitluck S."/>
            <person name="Kyrpides N."/>
            <person name="Mavromatis K."/>
            <person name="Ivanova N."/>
            <person name="Ovchinnikova G."/>
            <person name="Sims D."/>
            <person name="Meincke L."/>
            <person name="Brettin T."/>
            <person name="Detter J.C."/>
            <person name="Han C."/>
            <person name="Larimer F."/>
            <person name="Land M."/>
            <person name="Hauser L."/>
            <person name="Markowitz V."/>
            <person name="Cheng J.-F."/>
            <person name="Hugenholtz P."/>
            <person name="Woyke T."/>
            <person name="Wu D."/>
            <person name="Klenk H.-P."/>
            <person name="Eisen J.A."/>
        </authorList>
    </citation>
    <scope>NUCLEOTIDE SEQUENCE [LARGE SCALE GENOMIC DNA]</scope>
    <source>
        <strain evidence="4">ATCC 700099 / DSM 44233 / CIP 104796 / JCM 9543 / NBRC 105858 / Y-104</strain>
    </source>
</reference>
<feature type="transmembrane region" description="Helical" evidence="1">
    <location>
        <begin position="38"/>
        <end position="60"/>
    </location>
</feature>
<name>C8XF04_NAKMY</name>
<dbReference type="KEGG" id="nml:Namu_1491"/>
<gene>
    <name evidence="3" type="ordered locus">Namu_1491</name>
</gene>
<dbReference type="eggNOG" id="ENOG5032SBH">
    <property type="taxonomic scope" value="Bacteria"/>
</dbReference>
<evidence type="ECO:0000256" key="1">
    <source>
        <dbReference type="SAM" id="Phobius"/>
    </source>
</evidence>
<dbReference type="Pfam" id="PF07885">
    <property type="entry name" value="Ion_trans_2"/>
    <property type="match status" value="1"/>
</dbReference>
<dbReference type="Gene3D" id="1.10.287.70">
    <property type="match status" value="1"/>
</dbReference>
<feature type="transmembrane region" description="Helical" evidence="1">
    <location>
        <begin position="72"/>
        <end position="89"/>
    </location>
</feature>
<dbReference type="AlphaFoldDB" id="C8XF04"/>
<evidence type="ECO:0000259" key="2">
    <source>
        <dbReference type="Pfam" id="PF07885"/>
    </source>
</evidence>
<keyword evidence="4" id="KW-1185">Reference proteome</keyword>
<keyword evidence="1" id="KW-0812">Transmembrane</keyword>
<accession>C8XF04</accession>
<feature type="transmembrane region" description="Helical" evidence="1">
    <location>
        <begin position="133"/>
        <end position="154"/>
    </location>
</feature>
<evidence type="ECO:0000313" key="4">
    <source>
        <dbReference type="Proteomes" id="UP000002218"/>
    </source>
</evidence>
<dbReference type="STRING" id="479431.Namu_1491"/>
<dbReference type="InterPro" id="IPR013099">
    <property type="entry name" value="K_chnl_dom"/>
</dbReference>
<dbReference type="HOGENOM" id="CLU_112040_0_0_11"/>
<feature type="transmembrane region" description="Helical" evidence="1">
    <location>
        <begin position="6"/>
        <end position="26"/>
    </location>
</feature>
<protein>
    <submittedName>
        <fullName evidence="3">Ion transport 2 domain protein</fullName>
    </submittedName>
</protein>
<organism evidence="3 4">
    <name type="scientific">Nakamurella multipartita (strain ATCC 700099 / DSM 44233 / CIP 104796 / JCM 9543 / NBRC 105858 / Y-104)</name>
    <name type="common">Microsphaera multipartita</name>
    <dbReference type="NCBI Taxonomy" id="479431"/>
    <lineage>
        <taxon>Bacteria</taxon>
        <taxon>Bacillati</taxon>
        <taxon>Actinomycetota</taxon>
        <taxon>Actinomycetes</taxon>
        <taxon>Nakamurellales</taxon>
        <taxon>Nakamurellaceae</taxon>
        <taxon>Nakamurella</taxon>
    </lineage>
</organism>
<dbReference type="Proteomes" id="UP000002218">
    <property type="component" value="Chromosome"/>
</dbReference>
<reference evidence="3 4" key="2">
    <citation type="journal article" date="2010" name="Stand. Genomic Sci.">
        <title>Complete genome sequence of Nakamurella multipartita type strain (Y-104).</title>
        <authorList>
            <person name="Tice H."/>
            <person name="Mayilraj S."/>
            <person name="Sims D."/>
            <person name="Lapidus A."/>
            <person name="Nolan M."/>
            <person name="Lucas S."/>
            <person name="Glavina Del Rio T."/>
            <person name="Copeland A."/>
            <person name="Cheng J.F."/>
            <person name="Meincke L."/>
            <person name="Bruce D."/>
            <person name="Goodwin L."/>
            <person name="Pitluck S."/>
            <person name="Ivanova N."/>
            <person name="Mavromatis K."/>
            <person name="Ovchinnikova G."/>
            <person name="Pati A."/>
            <person name="Chen A."/>
            <person name="Palaniappan K."/>
            <person name="Land M."/>
            <person name="Hauser L."/>
            <person name="Chang Y.J."/>
            <person name="Jeffries C.D."/>
            <person name="Detter J.C."/>
            <person name="Brettin T."/>
            <person name="Rohde M."/>
            <person name="Goker M."/>
            <person name="Bristow J."/>
            <person name="Eisen J.A."/>
            <person name="Markowitz V."/>
            <person name="Hugenholtz P."/>
            <person name="Kyrpides N.C."/>
            <person name="Klenk H.P."/>
            <person name="Chen F."/>
        </authorList>
    </citation>
    <scope>NUCLEOTIDE SEQUENCE [LARGE SCALE GENOMIC DNA]</scope>
    <source>
        <strain evidence="4">ATCC 700099 / DSM 44233 / CIP 104796 / JCM 9543 / NBRC 105858 / Y-104</strain>
    </source>
</reference>
<keyword evidence="1" id="KW-0472">Membrane</keyword>
<keyword evidence="1" id="KW-1133">Transmembrane helix</keyword>